<dbReference type="EC" id="2.7.7.73" evidence="2"/>
<feature type="domain" description="THIF-type NAD/FAD binding fold" evidence="1">
    <location>
        <begin position="11"/>
        <end position="265"/>
    </location>
</feature>
<dbReference type="GO" id="GO:0016779">
    <property type="term" value="F:nucleotidyltransferase activity"/>
    <property type="evidence" value="ECO:0007669"/>
    <property type="project" value="UniProtKB-KW"/>
</dbReference>
<gene>
    <name evidence="2" type="primary">thiF</name>
    <name evidence="2" type="ORF">LA5096_00535</name>
</gene>
<proteinExistence type="predicted"/>
<dbReference type="STRING" id="311410.LA5095_03168"/>
<organism evidence="2 3">
    <name type="scientific">Roseibium album</name>
    <dbReference type="NCBI Taxonomy" id="311410"/>
    <lineage>
        <taxon>Bacteria</taxon>
        <taxon>Pseudomonadati</taxon>
        <taxon>Pseudomonadota</taxon>
        <taxon>Alphaproteobacteria</taxon>
        <taxon>Hyphomicrobiales</taxon>
        <taxon>Stappiaceae</taxon>
        <taxon>Roseibium</taxon>
    </lineage>
</organism>
<name>A0A0M6Z994_9HYPH</name>
<dbReference type="GO" id="GO:0008641">
    <property type="term" value="F:ubiquitin-like modifier activating enzyme activity"/>
    <property type="evidence" value="ECO:0007669"/>
    <property type="project" value="InterPro"/>
</dbReference>
<protein>
    <submittedName>
        <fullName evidence="2">Sulfur carrier protein ThiS adenylyltransferase</fullName>
        <ecNumber evidence="2">2.7.7.73</ecNumber>
    </submittedName>
</protein>
<sequence length="293" mass="32162">MTFTYSEFTTRNIGFVTEAEQQMLKQACVFVCGTGGMGGAAIQSIIRAGVGNLILADLDSFETSNLNRQVFANLDHLDRDKAEATRAQCLNINPDANIDVYDQTWTQSATELVSKADVVINGTDDLAATLLLYRTSRELGRAVIDAYASPLPSIYVTRPGRPMPEERLGYPTIGTDWNALTKDQCDASFFAEAVYVMLNSSSRHHIDLDLAADVAAGRRSRMSFAPMVISTGTLMAYETLGLVLGRTSNTDENGWFLNPYTARIERPLPRLLSGMLRPFVRRKLTGMVEAADG</sequence>
<reference evidence="3" key="1">
    <citation type="submission" date="2015-07" db="EMBL/GenBank/DDBJ databases">
        <authorList>
            <person name="Rodrigo-Torres Lidia"/>
            <person name="Arahal R.David."/>
        </authorList>
    </citation>
    <scope>NUCLEOTIDE SEQUENCE [LARGE SCALE GENOMIC DNA]</scope>
    <source>
        <strain evidence="3">CECT 5096</strain>
    </source>
</reference>
<evidence type="ECO:0000313" key="2">
    <source>
        <dbReference type="EMBL" id="CTQ64821.1"/>
    </source>
</evidence>
<dbReference type="OrthoDB" id="272552at2"/>
<dbReference type="RefSeq" id="WP_055116474.1">
    <property type="nucleotide sequence ID" value="NZ_CXWA01000003.1"/>
</dbReference>
<keyword evidence="3" id="KW-1185">Reference proteome</keyword>
<keyword evidence="2" id="KW-0808">Transferase</keyword>
<dbReference type="GO" id="GO:0061504">
    <property type="term" value="P:cyclic threonylcarbamoyladenosine biosynthetic process"/>
    <property type="evidence" value="ECO:0007669"/>
    <property type="project" value="TreeGrafter"/>
</dbReference>
<dbReference type="SUPFAM" id="SSF69572">
    <property type="entry name" value="Activating enzymes of the ubiquitin-like proteins"/>
    <property type="match status" value="1"/>
</dbReference>
<dbReference type="PANTHER" id="PTHR43267">
    <property type="entry name" value="TRNA THREONYLCARBAMOYLADENOSINE DEHYDRATASE"/>
    <property type="match status" value="1"/>
</dbReference>
<dbReference type="Pfam" id="PF00899">
    <property type="entry name" value="ThiF"/>
    <property type="match status" value="1"/>
</dbReference>
<dbReference type="GeneID" id="97667988"/>
<dbReference type="InterPro" id="IPR045886">
    <property type="entry name" value="ThiF/MoeB/HesA"/>
</dbReference>
<dbReference type="GO" id="GO:0061503">
    <property type="term" value="F:tRNA threonylcarbamoyladenosine dehydratase"/>
    <property type="evidence" value="ECO:0007669"/>
    <property type="project" value="TreeGrafter"/>
</dbReference>
<dbReference type="InterPro" id="IPR000594">
    <property type="entry name" value="ThiF_NAD_FAD-bd"/>
</dbReference>
<evidence type="ECO:0000313" key="3">
    <source>
        <dbReference type="Proteomes" id="UP000049983"/>
    </source>
</evidence>
<keyword evidence="2" id="KW-0548">Nucleotidyltransferase</keyword>
<dbReference type="Proteomes" id="UP000049983">
    <property type="component" value="Unassembled WGS sequence"/>
</dbReference>
<dbReference type="PANTHER" id="PTHR43267:SF1">
    <property type="entry name" value="TRNA THREONYLCARBAMOYLADENOSINE DEHYDRATASE"/>
    <property type="match status" value="1"/>
</dbReference>
<evidence type="ECO:0000259" key="1">
    <source>
        <dbReference type="Pfam" id="PF00899"/>
    </source>
</evidence>
<accession>A0A0M6Z994</accession>
<dbReference type="AlphaFoldDB" id="A0A0M6Z994"/>
<dbReference type="EMBL" id="CXWC01000001">
    <property type="protein sequence ID" value="CTQ64821.1"/>
    <property type="molecule type" value="Genomic_DNA"/>
</dbReference>
<dbReference type="InterPro" id="IPR035985">
    <property type="entry name" value="Ubiquitin-activating_enz"/>
</dbReference>
<dbReference type="Gene3D" id="3.40.50.720">
    <property type="entry name" value="NAD(P)-binding Rossmann-like Domain"/>
    <property type="match status" value="1"/>
</dbReference>